<dbReference type="Proteomes" id="UP000003803">
    <property type="component" value="Unassembled WGS sequence"/>
</dbReference>
<dbReference type="AlphaFoldDB" id="B0P7Q6"/>
<evidence type="ECO:0000313" key="2">
    <source>
        <dbReference type="Proteomes" id="UP000003803"/>
    </source>
</evidence>
<dbReference type="EMBL" id="ABGD02000006">
    <property type="protein sequence ID" value="EDS12559.1"/>
    <property type="molecule type" value="Genomic_DNA"/>
</dbReference>
<protein>
    <submittedName>
        <fullName evidence="1">Uncharacterized protein</fullName>
    </submittedName>
</protein>
<sequence length="48" mass="5769">MRQDDAIIRRLQTAKPFALRILYHIIRSKKSFEMAAQILRYSKTVNIY</sequence>
<accession>B0P7Q6</accession>
<proteinExistence type="predicted"/>
<dbReference type="HOGENOM" id="CLU_3148780_0_0_9"/>
<evidence type="ECO:0000313" key="1">
    <source>
        <dbReference type="EMBL" id="EDS12559.1"/>
    </source>
</evidence>
<name>B0P7Q6_9FIRM</name>
<reference evidence="1" key="2">
    <citation type="submission" date="2013-09" db="EMBL/GenBank/DDBJ databases">
        <title>Draft genome sequence of Anaerotruncus colihominis(DSM 17241).</title>
        <authorList>
            <person name="Sudarsanam P."/>
            <person name="Ley R."/>
            <person name="Guruge J."/>
            <person name="Turnbaugh P.J."/>
            <person name="Mahowald M."/>
            <person name="Liep D."/>
            <person name="Gordon J."/>
        </authorList>
    </citation>
    <scope>NUCLEOTIDE SEQUENCE</scope>
    <source>
        <strain evidence="1">DSM 17241</strain>
    </source>
</reference>
<reference evidence="1" key="1">
    <citation type="submission" date="2007-11" db="EMBL/GenBank/DDBJ databases">
        <authorList>
            <person name="Fulton L."/>
            <person name="Clifton S."/>
            <person name="Fulton B."/>
            <person name="Xu J."/>
            <person name="Minx P."/>
            <person name="Pepin K.H."/>
            <person name="Johnson M."/>
            <person name="Thiruvilangam P."/>
            <person name="Bhonagiri V."/>
            <person name="Nash W.E."/>
            <person name="Mardis E.R."/>
            <person name="Wilson R.K."/>
        </authorList>
    </citation>
    <scope>NUCLEOTIDE SEQUENCE [LARGE SCALE GENOMIC DNA]</scope>
    <source>
        <strain evidence="1">DSM 17241</strain>
    </source>
</reference>
<comment type="caution">
    <text evidence="1">The sequence shown here is derived from an EMBL/GenBank/DDBJ whole genome shotgun (WGS) entry which is preliminary data.</text>
</comment>
<organism evidence="1 2">
    <name type="scientific">Anaerotruncus colihominis DSM 17241</name>
    <dbReference type="NCBI Taxonomy" id="445972"/>
    <lineage>
        <taxon>Bacteria</taxon>
        <taxon>Bacillati</taxon>
        <taxon>Bacillota</taxon>
        <taxon>Clostridia</taxon>
        <taxon>Eubacteriales</taxon>
        <taxon>Oscillospiraceae</taxon>
        <taxon>Anaerotruncus</taxon>
    </lineage>
</organism>
<keyword evidence="2" id="KW-1185">Reference proteome</keyword>
<gene>
    <name evidence="1" type="ORF">ANACOL_00795</name>
</gene>